<name>J9GG23_9ZZZZ</name>
<dbReference type="Gene3D" id="2.60.40.10">
    <property type="entry name" value="Immunoglobulins"/>
    <property type="match status" value="1"/>
</dbReference>
<organism evidence="2">
    <name type="scientific">gut metagenome</name>
    <dbReference type="NCBI Taxonomy" id="749906"/>
    <lineage>
        <taxon>unclassified sequences</taxon>
        <taxon>metagenomes</taxon>
        <taxon>organismal metagenomes</taxon>
    </lineage>
</organism>
<feature type="domain" description="CARDB" evidence="1">
    <location>
        <begin position="81"/>
        <end position="167"/>
    </location>
</feature>
<proteinExistence type="predicted"/>
<reference evidence="2" key="1">
    <citation type="journal article" date="2012" name="PLoS ONE">
        <title>Gene sets for utilization of primary and secondary nutrition supplies in the distal gut of endangered iberian lynx.</title>
        <authorList>
            <person name="Alcaide M."/>
            <person name="Messina E."/>
            <person name="Richter M."/>
            <person name="Bargiela R."/>
            <person name="Peplies J."/>
            <person name="Huws S.A."/>
            <person name="Newbold C.J."/>
            <person name="Golyshin P.N."/>
            <person name="Simon M.A."/>
            <person name="Lopez G."/>
            <person name="Yakimov M.M."/>
            <person name="Ferrer M."/>
        </authorList>
    </citation>
    <scope>NUCLEOTIDE SEQUENCE</scope>
</reference>
<gene>
    <name evidence="2" type="ORF">EVA_05569</name>
</gene>
<accession>J9GG23</accession>
<dbReference type="InterPro" id="IPR011635">
    <property type="entry name" value="CARDB"/>
</dbReference>
<evidence type="ECO:0000313" key="2">
    <source>
        <dbReference type="EMBL" id="EJX06322.1"/>
    </source>
</evidence>
<dbReference type="InterPro" id="IPR013783">
    <property type="entry name" value="Ig-like_fold"/>
</dbReference>
<dbReference type="AlphaFoldDB" id="J9GG23"/>
<sequence length="440" mass="48454">MSVGTSSESQEGDSIIGKREGVQYAELYHREKYEDYFVAPASGTYYYKLKVATDNYNVFRFFGLNVDYVAETDMAATSIDGILEAVAQQANECTVKVRNLGSKDQDSYTVKVLMNNEGKLVEVGSATGTELLKIGETADVKVSFNPPYEGVWDFYGVVVANGDEVRTNDTTAVKTIKVLEAGSQCWTNIVTSGFNEGISSFGMFKNYAESEYSQSVYYPEEIKTFKGGVIKRIGWMYDANSDLTDRSNPVDVKIYLAHTDKKSFADENDLVPASDRTLVAEGQMVFEPGNDHLVSFNLDTPFEYNNEQNLAVICEKTGSTGSEFTALWHIYNENWDSGYVERTLMNSDGYSSRAELPILYLAISEPTGVERVQLVGADMAYANGLLAFGQVVNAEVYTVGGKLVSSFKGSSARLNLAKGMYVVRATAADGQVMVKKINVK</sequence>
<protein>
    <submittedName>
        <fullName evidence="2">Fibronectin type III domain protein</fullName>
    </submittedName>
</protein>
<evidence type="ECO:0000259" key="1">
    <source>
        <dbReference type="Pfam" id="PF07705"/>
    </source>
</evidence>
<dbReference type="EMBL" id="AMCI01001198">
    <property type="protein sequence ID" value="EJX06322.1"/>
    <property type="molecule type" value="Genomic_DNA"/>
</dbReference>
<comment type="caution">
    <text evidence="2">The sequence shown here is derived from an EMBL/GenBank/DDBJ whole genome shotgun (WGS) entry which is preliminary data.</text>
</comment>
<dbReference type="Pfam" id="PF07705">
    <property type="entry name" value="CARDB"/>
    <property type="match status" value="1"/>
</dbReference>